<feature type="region of interest" description="Disordered" evidence="1">
    <location>
        <begin position="1"/>
        <end position="38"/>
    </location>
</feature>
<evidence type="ECO:0000256" key="1">
    <source>
        <dbReference type="SAM" id="MobiDB-lite"/>
    </source>
</evidence>
<sequence>MLEAKIKGDSKEGDLRRKITKGNLSQNSQMHKNRRMLG</sequence>
<reference evidence="2" key="1">
    <citation type="submission" date="2018-02" db="EMBL/GenBank/DDBJ databases">
        <title>Rhizophora mucronata_Transcriptome.</title>
        <authorList>
            <person name="Meera S.P."/>
            <person name="Sreeshan A."/>
            <person name="Augustine A."/>
        </authorList>
    </citation>
    <scope>NUCLEOTIDE SEQUENCE</scope>
    <source>
        <tissue evidence="2">Leaf</tissue>
    </source>
</reference>
<feature type="compositionally biased region" description="Basic and acidic residues" evidence="1">
    <location>
        <begin position="1"/>
        <end position="17"/>
    </location>
</feature>
<accession>A0A2P2NLQ0</accession>
<organism evidence="2">
    <name type="scientific">Rhizophora mucronata</name>
    <name type="common">Asiatic mangrove</name>
    <dbReference type="NCBI Taxonomy" id="61149"/>
    <lineage>
        <taxon>Eukaryota</taxon>
        <taxon>Viridiplantae</taxon>
        <taxon>Streptophyta</taxon>
        <taxon>Embryophyta</taxon>
        <taxon>Tracheophyta</taxon>
        <taxon>Spermatophyta</taxon>
        <taxon>Magnoliopsida</taxon>
        <taxon>eudicotyledons</taxon>
        <taxon>Gunneridae</taxon>
        <taxon>Pentapetalae</taxon>
        <taxon>rosids</taxon>
        <taxon>fabids</taxon>
        <taxon>Malpighiales</taxon>
        <taxon>Rhizophoraceae</taxon>
        <taxon>Rhizophora</taxon>
    </lineage>
</organism>
<dbReference type="AlphaFoldDB" id="A0A2P2NLQ0"/>
<name>A0A2P2NLQ0_RHIMU</name>
<proteinExistence type="predicted"/>
<dbReference type="EMBL" id="GGEC01062948">
    <property type="protein sequence ID" value="MBX43432.1"/>
    <property type="molecule type" value="Transcribed_RNA"/>
</dbReference>
<evidence type="ECO:0000313" key="2">
    <source>
        <dbReference type="EMBL" id="MBX43432.1"/>
    </source>
</evidence>
<protein>
    <submittedName>
        <fullName evidence="2">Uncharacterized protein</fullName>
    </submittedName>
</protein>